<dbReference type="PANTHER" id="PTHR48475:SF1">
    <property type="entry name" value="RNASE H TYPE-1 DOMAIN-CONTAINING PROTEIN"/>
    <property type="match status" value="1"/>
</dbReference>
<organism evidence="4 5">
    <name type="scientific">Rubroshorea leprosula</name>
    <dbReference type="NCBI Taxonomy" id="152421"/>
    <lineage>
        <taxon>Eukaryota</taxon>
        <taxon>Viridiplantae</taxon>
        <taxon>Streptophyta</taxon>
        <taxon>Embryophyta</taxon>
        <taxon>Tracheophyta</taxon>
        <taxon>Spermatophyta</taxon>
        <taxon>Magnoliopsida</taxon>
        <taxon>eudicotyledons</taxon>
        <taxon>Gunneridae</taxon>
        <taxon>Pentapetalae</taxon>
        <taxon>rosids</taxon>
        <taxon>malvids</taxon>
        <taxon>Malvales</taxon>
        <taxon>Dipterocarpaceae</taxon>
        <taxon>Rubroshorea</taxon>
    </lineage>
</organism>
<dbReference type="Proteomes" id="UP001054252">
    <property type="component" value="Unassembled WGS sequence"/>
</dbReference>
<keyword evidence="5" id="KW-1185">Reference proteome</keyword>
<dbReference type="GO" id="GO:0003676">
    <property type="term" value="F:nucleic acid binding"/>
    <property type="evidence" value="ECO:0007669"/>
    <property type="project" value="InterPro"/>
</dbReference>
<accession>A0AAV5MKR7</accession>
<feature type="compositionally biased region" description="Basic and acidic residues" evidence="2">
    <location>
        <begin position="374"/>
        <end position="393"/>
    </location>
</feature>
<reference evidence="4 5" key="1">
    <citation type="journal article" date="2021" name="Commun. Biol.">
        <title>The genome of Shorea leprosula (Dipterocarpaceae) highlights the ecological relevance of drought in aseasonal tropical rainforests.</title>
        <authorList>
            <person name="Ng K.K.S."/>
            <person name="Kobayashi M.J."/>
            <person name="Fawcett J.A."/>
            <person name="Hatakeyama M."/>
            <person name="Paape T."/>
            <person name="Ng C.H."/>
            <person name="Ang C.C."/>
            <person name="Tnah L.H."/>
            <person name="Lee C.T."/>
            <person name="Nishiyama T."/>
            <person name="Sese J."/>
            <person name="O'Brien M.J."/>
            <person name="Copetti D."/>
            <person name="Mohd Noor M.I."/>
            <person name="Ong R.C."/>
            <person name="Putra M."/>
            <person name="Sireger I.Z."/>
            <person name="Indrioko S."/>
            <person name="Kosugi Y."/>
            <person name="Izuno A."/>
            <person name="Isagi Y."/>
            <person name="Lee S.L."/>
            <person name="Shimizu K.K."/>
        </authorList>
    </citation>
    <scope>NUCLEOTIDE SEQUENCE [LARGE SCALE GENOMIC DNA]</scope>
    <source>
        <strain evidence="4">214</strain>
    </source>
</reference>
<sequence length="431" mass="48614">MSGLLRDMPPSPRNNSKLREARNKDTPSATHHGQVVACNYPALSKMVVPTKSRGSEKLNLKPNSSKLNKELLKKNNKLEKQLDGIQKSIDKLKSLRSRQQVLDLDSALLSMPITVEPYQERSAEGKPEDGEDLLSRHVQEDHRLENVEQKAEPIKLVETVSLDSEELEKTVKIGTKLTAEERRELLEFLKANKDVFAWTTVEMPRIPTEFAVHKLSTYPTRKPVLASRLIGWVVELNDYDIKFEPHTAIKGQALADFLVECHLTDVEEVIALHPIWAFCVDGATNVRGSRAGAVLVGPYGFKSKHTLRFKFSATNNATEYEALIYGLKLASELRAQNIKVFNDSQLVVNQVNEDCDVKDPQLVHYSSVVSQLKTETKERSPKEKRSEGEEFPFREGNSVKNSEVDWELHSSGFVLGIFLQQRSLFGGQRGE</sequence>
<name>A0AAV5MKR7_9ROSI</name>
<proteinExistence type="predicted"/>
<dbReference type="PANTHER" id="PTHR48475">
    <property type="entry name" value="RIBONUCLEASE H"/>
    <property type="match status" value="1"/>
</dbReference>
<evidence type="ECO:0000256" key="1">
    <source>
        <dbReference type="SAM" id="Coils"/>
    </source>
</evidence>
<feature type="region of interest" description="Disordered" evidence="2">
    <location>
        <begin position="1"/>
        <end position="33"/>
    </location>
</feature>
<feature type="domain" description="RNase H type-1" evidence="3">
    <location>
        <begin position="281"/>
        <end position="372"/>
    </location>
</feature>
<gene>
    <name evidence="4" type="ORF">SLEP1_g57203</name>
</gene>
<dbReference type="InterPro" id="IPR002156">
    <property type="entry name" value="RNaseH_domain"/>
</dbReference>
<dbReference type="InterPro" id="IPR012337">
    <property type="entry name" value="RNaseH-like_sf"/>
</dbReference>
<evidence type="ECO:0000259" key="3">
    <source>
        <dbReference type="Pfam" id="PF13456"/>
    </source>
</evidence>
<dbReference type="InterPro" id="IPR036397">
    <property type="entry name" value="RNaseH_sf"/>
</dbReference>
<comment type="caution">
    <text evidence="4">The sequence shown here is derived from an EMBL/GenBank/DDBJ whole genome shotgun (WGS) entry which is preliminary data.</text>
</comment>
<evidence type="ECO:0000313" key="5">
    <source>
        <dbReference type="Proteomes" id="UP001054252"/>
    </source>
</evidence>
<dbReference type="AlphaFoldDB" id="A0AAV5MKR7"/>
<protein>
    <recommendedName>
        <fullName evidence="3">RNase H type-1 domain-containing protein</fullName>
    </recommendedName>
</protein>
<keyword evidence="1" id="KW-0175">Coiled coil</keyword>
<dbReference type="EMBL" id="BPVZ01000373">
    <property type="protein sequence ID" value="GKV50500.1"/>
    <property type="molecule type" value="Genomic_DNA"/>
</dbReference>
<evidence type="ECO:0000313" key="4">
    <source>
        <dbReference type="EMBL" id="GKV50500.1"/>
    </source>
</evidence>
<evidence type="ECO:0000256" key="2">
    <source>
        <dbReference type="SAM" id="MobiDB-lite"/>
    </source>
</evidence>
<feature type="coiled-coil region" evidence="1">
    <location>
        <begin position="68"/>
        <end position="95"/>
    </location>
</feature>
<dbReference type="Gene3D" id="3.30.420.10">
    <property type="entry name" value="Ribonuclease H-like superfamily/Ribonuclease H"/>
    <property type="match status" value="1"/>
</dbReference>
<dbReference type="Pfam" id="PF13456">
    <property type="entry name" value="RVT_3"/>
    <property type="match status" value="1"/>
</dbReference>
<dbReference type="GO" id="GO:0004523">
    <property type="term" value="F:RNA-DNA hybrid ribonuclease activity"/>
    <property type="evidence" value="ECO:0007669"/>
    <property type="project" value="InterPro"/>
</dbReference>
<feature type="region of interest" description="Disordered" evidence="2">
    <location>
        <begin position="374"/>
        <end position="396"/>
    </location>
</feature>
<dbReference type="SUPFAM" id="SSF53098">
    <property type="entry name" value="Ribonuclease H-like"/>
    <property type="match status" value="1"/>
</dbReference>